<evidence type="ECO:0000256" key="5">
    <source>
        <dbReference type="ARBA" id="ARBA00022759"/>
    </source>
</evidence>
<dbReference type="PANTHER" id="PTHR37984:SF5">
    <property type="entry name" value="PROTEIN NYNRIN-LIKE"/>
    <property type="match status" value="1"/>
</dbReference>
<dbReference type="PANTHER" id="PTHR37984">
    <property type="entry name" value="PROTEIN CBG26694"/>
    <property type="match status" value="1"/>
</dbReference>
<proteinExistence type="predicted"/>
<dbReference type="InterPro" id="IPR000477">
    <property type="entry name" value="RT_dom"/>
</dbReference>
<keyword evidence="7" id="KW-0695">RNA-directed DNA polymerase</keyword>
<feature type="domain" description="Integrase catalytic" evidence="9">
    <location>
        <begin position="922"/>
        <end position="1103"/>
    </location>
</feature>
<evidence type="ECO:0000256" key="3">
    <source>
        <dbReference type="ARBA" id="ARBA00022695"/>
    </source>
</evidence>
<evidence type="ECO:0000256" key="2">
    <source>
        <dbReference type="ARBA" id="ARBA00022679"/>
    </source>
</evidence>
<dbReference type="InterPro" id="IPR001584">
    <property type="entry name" value="Integrase_cat-core"/>
</dbReference>
<dbReference type="PROSITE" id="PS50175">
    <property type="entry name" value="ASP_PROT_RETROV"/>
    <property type="match status" value="1"/>
</dbReference>
<dbReference type="Gene3D" id="2.40.70.10">
    <property type="entry name" value="Acid Proteases"/>
    <property type="match status" value="1"/>
</dbReference>
<dbReference type="Gene3D" id="3.30.420.10">
    <property type="entry name" value="Ribonuclease H-like superfamily/Ribonuclease H"/>
    <property type="match status" value="1"/>
</dbReference>
<name>A0ABY6KSF4_9ARAC</name>
<keyword evidence="2" id="KW-0808">Transferase</keyword>
<dbReference type="EMBL" id="CP092870">
    <property type="protein sequence ID" value="UYV70663.1"/>
    <property type="molecule type" value="Genomic_DNA"/>
</dbReference>
<dbReference type="Gene3D" id="3.10.10.10">
    <property type="entry name" value="HIV Type 1 Reverse Transcriptase, subunit A, domain 1"/>
    <property type="match status" value="1"/>
</dbReference>
<dbReference type="PROSITE" id="PS50994">
    <property type="entry name" value="INTEGRASE"/>
    <property type="match status" value="1"/>
</dbReference>
<organism evidence="10 11">
    <name type="scientific">Cordylochernes scorpioides</name>
    <dbReference type="NCBI Taxonomy" id="51811"/>
    <lineage>
        <taxon>Eukaryota</taxon>
        <taxon>Metazoa</taxon>
        <taxon>Ecdysozoa</taxon>
        <taxon>Arthropoda</taxon>
        <taxon>Chelicerata</taxon>
        <taxon>Arachnida</taxon>
        <taxon>Pseudoscorpiones</taxon>
        <taxon>Cheliferoidea</taxon>
        <taxon>Chernetidae</taxon>
        <taxon>Cordylochernes</taxon>
    </lineage>
</organism>
<dbReference type="InterPro" id="IPR001995">
    <property type="entry name" value="Peptidase_A2_cat"/>
</dbReference>
<dbReference type="EC" id="2.7.7.49" evidence="1"/>
<dbReference type="SUPFAM" id="SSF50630">
    <property type="entry name" value="Acid proteases"/>
    <property type="match status" value="1"/>
</dbReference>
<keyword evidence="4" id="KW-0540">Nuclease</keyword>
<dbReference type="SUPFAM" id="SSF53098">
    <property type="entry name" value="Ribonuclease H-like"/>
    <property type="match status" value="1"/>
</dbReference>
<dbReference type="Pfam" id="PF00078">
    <property type="entry name" value="RVT_1"/>
    <property type="match status" value="1"/>
</dbReference>
<dbReference type="CDD" id="cd01647">
    <property type="entry name" value="RT_LTR"/>
    <property type="match status" value="1"/>
</dbReference>
<keyword evidence="3" id="KW-0548">Nucleotidyltransferase</keyword>
<evidence type="ECO:0000256" key="1">
    <source>
        <dbReference type="ARBA" id="ARBA00012493"/>
    </source>
</evidence>
<dbReference type="Gene3D" id="3.30.70.270">
    <property type="match status" value="2"/>
</dbReference>
<sequence>MADQFLKPPKPLEQSSKEAWDEWIEAFIWYEKAVQLEKKPQEVQVAIFMASIGQLAQKIYKTFKLNEGEENKLQELKGKFNEYFTPKLNYTVERYQFNNIKQCNEPFKEFLTKVKLQAKKCKFDQMEDELIKDRIVVGIQNNDVREKLLSDPDLNITKAIQICVAAENANTQLREIKDRNESEPSISTIERKISRDFSQKAFNPRDTTSFKKLINNCTRCGAKHEINKCPAYGKVCHKCKKANHFSKLCKTAKRERVVNLVEDTEVKSDEFSLSINEIKTRNGQEWLERVTFKGNQPVDFKLDTGAQCNVIPLTLSKKLKLKINSSRVRKLLTYSGESIRVMGETNVTCTIKSKAVVLRFIISEKGITPILGRDVCSQLGLIYRVDEVCPEMEFEELFKGIGLIRNYKYKADFSEIPKNLPIKPARKIPFAIKANVKKELDEMEALGIIKKVNHPTPISSHMVIVRKDGKIRICLDPSDLNKILLRREFPLKRLEDIAVTLHKSKYFTKLDLKKSFWQLPILILTVPFGIKTAPEIMQQIMTDLLSDLKGVENSMDDILIHAPDLDTLRKRTYEVLSLLKSTGIKLNKEKRVFEREQVKFLGHLISKAGIQIDPGKVKAINDIQSPRNRKELQRLLGMIQYLQSFIPNASEKTSNMRMLLKKNVVWNWDPSLDNDLEEIKIALKKAPALKFFNPNAALTMSIDASSHAVGAVLMQDNRPIAFASATLIDYQRNYPQIEKEALAIKFGCRKFHEYIFGRPILVETDHKPLETIFKKCLSKSPLRLQRILLELQPYDLKVKYVRGKDMFIADLLSRDCVEEEKFENEHLEILLCISMPQGLTNNELVTATETDPELSQLKSLLINGWPEHKSGVPIECRLYWPFREEISLHEGLIFKGLRIIIPKSLRVKVLKSLHIGINGTLQRAKESIYWPGVTKDIINQGEKSSDVFMYNDHNYLLVTDSYSGYIDFKELKSLNSKETIVYLKEWFAQHGIPKVLETDNGTNYSSREFKQFSQEWSFTHQTSSPLHPRSNGLAERAVQTAKSLLRKCERGKEDIQMALLNYRNTPREGLGSPVQRLYSRRTRTVLPIKEDLLEPSVLEKTSDILRNARARQKSYGDMHSTSHQQLSENQPVFLKERERVWTPATVVKQSSPRSYAVRSQDRILRRNQAFLRPFHGEPEAQTSSMDYHKEMEINGPPPLHRCRLCWTRTRLTRDPTHQRSPWSHHRLYRPATDRNQVFKNQRNGRLVQRLGFTAQTWPYGTSPWLAPDSSILSRSRGVCYKGHSGCPQPVTTLHILSMYIALYQLTTREHKLILKKGSIVGDRPTCYPRQMLIQAYSYLISNSLEFFSLSLWIPLTCVLFTWKPQF</sequence>
<reference evidence="10 11" key="1">
    <citation type="submission" date="2022-01" db="EMBL/GenBank/DDBJ databases">
        <title>A chromosomal length assembly of Cordylochernes scorpioides.</title>
        <authorList>
            <person name="Zeh D."/>
            <person name="Zeh J."/>
        </authorList>
    </citation>
    <scope>NUCLEOTIDE SEQUENCE [LARGE SCALE GENOMIC DNA]</scope>
    <source>
        <strain evidence="10">IN4F17</strain>
        <tissue evidence="10">Whole Body</tissue>
    </source>
</reference>
<dbReference type="InterPro" id="IPR043502">
    <property type="entry name" value="DNA/RNA_pol_sf"/>
</dbReference>
<evidence type="ECO:0000256" key="7">
    <source>
        <dbReference type="ARBA" id="ARBA00022918"/>
    </source>
</evidence>
<dbReference type="CDD" id="cd09274">
    <property type="entry name" value="RNase_HI_RT_Ty3"/>
    <property type="match status" value="1"/>
</dbReference>
<evidence type="ECO:0000259" key="9">
    <source>
        <dbReference type="PROSITE" id="PS50994"/>
    </source>
</evidence>
<gene>
    <name evidence="10" type="ORF">LAZ67_8000196</name>
</gene>
<evidence type="ECO:0000256" key="6">
    <source>
        <dbReference type="ARBA" id="ARBA00022801"/>
    </source>
</evidence>
<evidence type="ECO:0000313" key="11">
    <source>
        <dbReference type="Proteomes" id="UP001235939"/>
    </source>
</evidence>
<accession>A0ABY6KSF4</accession>
<evidence type="ECO:0000259" key="8">
    <source>
        <dbReference type="PROSITE" id="PS50175"/>
    </source>
</evidence>
<keyword evidence="6" id="KW-0378">Hydrolase</keyword>
<dbReference type="SUPFAM" id="SSF56672">
    <property type="entry name" value="DNA/RNA polymerases"/>
    <property type="match status" value="1"/>
</dbReference>
<evidence type="ECO:0000313" key="10">
    <source>
        <dbReference type="EMBL" id="UYV70663.1"/>
    </source>
</evidence>
<dbReference type="Gene3D" id="1.10.340.70">
    <property type="match status" value="1"/>
</dbReference>
<dbReference type="Pfam" id="PF13650">
    <property type="entry name" value="Asp_protease_2"/>
    <property type="match status" value="1"/>
</dbReference>
<dbReference type="InterPro" id="IPR041373">
    <property type="entry name" value="RT_RNaseH"/>
</dbReference>
<dbReference type="InterPro" id="IPR050951">
    <property type="entry name" value="Retrovirus_Pol_polyprotein"/>
</dbReference>
<feature type="domain" description="Peptidase A2" evidence="8">
    <location>
        <begin position="298"/>
        <end position="375"/>
    </location>
</feature>
<dbReference type="InterPro" id="IPR036397">
    <property type="entry name" value="RNaseH_sf"/>
</dbReference>
<dbReference type="CDD" id="cd05481">
    <property type="entry name" value="retropepsin_like_LTR_1"/>
    <property type="match status" value="1"/>
</dbReference>
<dbReference type="InterPro" id="IPR012337">
    <property type="entry name" value="RNaseH-like_sf"/>
</dbReference>
<dbReference type="Pfam" id="PF17917">
    <property type="entry name" value="RT_RNaseH"/>
    <property type="match status" value="1"/>
</dbReference>
<evidence type="ECO:0000256" key="4">
    <source>
        <dbReference type="ARBA" id="ARBA00022722"/>
    </source>
</evidence>
<dbReference type="Proteomes" id="UP001235939">
    <property type="component" value="Chromosome 08"/>
</dbReference>
<keyword evidence="11" id="KW-1185">Reference proteome</keyword>
<protein>
    <recommendedName>
        <fullName evidence="1">RNA-directed DNA polymerase</fullName>
        <ecNumber evidence="1">2.7.7.49</ecNumber>
    </recommendedName>
</protein>
<dbReference type="InterPro" id="IPR043128">
    <property type="entry name" value="Rev_trsase/Diguanyl_cyclase"/>
</dbReference>
<keyword evidence="5" id="KW-0255">Endonuclease</keyword>
<dbReference type="InterPro" id="IPR021109">
    <property type="entry name" value="Peptidase_aspartic_dom_sf"/>
</dbReference>